<accession>A0ABY7E2D9</accession>
<feature type="domain" description="Nudix hydrolase" evidence="1">
    <location>
        <begin position="138"/>
        <end position="284"/>
    </location>
</feature>
<dbReference type="InterPro" id="IPR000086">
    <property type="entry name" value="NUDIX_hydrolase_dom"/>
</dbReference>
<keyword evidence="3" id="KW-1185">Reference proteome</keyword>
<dbReference type="InterPro" id="IPR015797">
    <property type="entry name" value="NUDIX_hydrolase-like_dom_sf"/>
</dbReference>
<gene>
    <name evidence="2" type="ORF">MAR_009654</name>
</gene>
<dbReference type="EMBL" id="CP111015">
    <property type="protein sequence ID" value="WAR03096.1"/>
    <property type="molecule type" value="Genomic_DNA"/>
</dbReference>
<dbReference type="Pfam" id="PF00293">
    <property type="entry name" value="NUDIX"/>
    <property type="match status" value="1"/>
</dbReference>
<organism evidence="2 3">
    <name type="scientific">Mya arenaria</name>
    <name type="common">Soft-shell clam</name>
    <dbReference type="NCBI Taxonomy" id="6604"/>
    <lineage>
        <taxon>Eukaryota</taxon>
        <taxon>Metazoa</taxon>
        <taxon>Spiralia</taxon>
        <taxon>Lophotrochozoa</taxon>
        <taxon>Mollusca</taxon>
        <taxon>Bivalvia</taxon>
        <taxon>Autobranchia</taxon>
        <taxon>Heteroconchia</taxon>
        <taxon>Euheterodonta</taxon>
        <taxon>Imparidentia</taxon>
        <taxon>Neoheterodontei</taxon>
        <taxon>Myida</taxon>
        <taxon>Myoidea</taxon>
        <taxon>Myidae</taxon>
        <taxon>Mya</taxon>
    </lineage>
</organism>
<dbReference type="InterPro" id="IPR039989">
    <property type="entry name" value="NUDT9"/>
</dbReference>
<dbReference type="PANTHER" id="PTHR13030">
    <property type="entry name" value="NUDIX HYDROLASE"/>
    <property type="match status" value="1"/>
</dbReference>
<reference evidence="2" key="1">
    <citation type="submission" date="2022-11" db="EMBL/GenBank/DDBJ databases">
        <title>Centuries of genome instability and evolution in soft-shell clam transmissible cancer (bioRxiv).</title>
        <authorList>
            <person name="Hart S.F.M."/>
            <person name="Yonemitsu M.A."/>
            <person name="Giersch R.M."/>
            <person name="Beal B.F."/>
            <person name="Arriagada G."/>
            <person name="Davis B.W."/>
            <person name="Ostrander E.A."/>
            <person name="Goff S.P."/>
            <person name="Metzger M.J."/>
        </authorList>
    </citation>
    <scope>NUCLEOTIDE SEQUENCE</scope>
    <source>
        <strain evidence="2">MELC-2E11</strain>
        <tissue evidence="2">Siphon/mantle</tissue>
    </source>
</reference>
<dbReference type="Pfam" id="PF25969">
    <property type="entry name" value="NUDT9_N"/>
    <property type="match status" value="1"/>
</dbReference>
<proteinExistence type="predicted"/>
<dbReference type="PANTHER" id="PTHR13030:SF8">
    <property type="entry name" value="ADP-RIBOSE PYROPHOSPHATASE, MITOCHONDRIAL"/>
    <property type="match status" value="1"/>
</dbReference>
<sequence length="289" mass="32712">MLTPSLILSKNHCTTYQTMSLHVKARCEVYPRTQDVKRFIVPDDKVPWSVDFPEYDPIDYTSKSVASQPVWADSPDPATITFNCIDKSCNSDRRSNEGNYQVINGCPRNPRGRTGCKGRGTLGKWGPNHAADPIVTRWQRDSNNEIVKQDGKPVLEFVAVQRRDNGEWALPGGMVDAGENRTATLTREFGEEALNSIDATPERKAQIQKLLTEFFKNGKTIYKGYVDDPRNTDNAWMETKAMNFHDEQGTSVGDDAADVKWMPIHKGLKLYASHIDFIRRTVENHGAYW</sequence>
<dbReference type="Gene3D" id="3.90.79.10">
    <property type="entry name" value="Nucleoside Triphosphate Pyrophosphohydrolase"/>
    <property type="match status" value="1"/>
</dbReference>
<evidence type="ECO:0000259" key="1">
    <source>
        <dbReference type="PROSITE" id="PS51462"/>
    </source>
</evidence>
<name>A0ABY7E2D9_MYAAR</name>
<evidence type="ECO:0000313" key="3">
    <source>
        <dbReference type="Proteomes" id="UP001164746"/>
    </source>
</evidence>
<dbReference type="SUPFAM" id="SSF55811">
    <property type="entry name" value="Nudix"/>
    <property type="match status" value="1"/>
</dbReference>
<evidence type="ECO:0000313" key="2">
    <source>
        <dbReference type="EMBL" id="WAR03096.1"/>
    </source>
</evidence>
<dbReference type="PROSITE" id="PS51462">
    <property type="entry name" value="NUDIX"/>
    <property type="match status" value="1"/>
</dbReference>
<dbReference type="Proteomes" id="UP001164746">
    <property type="component" value="Chromosome 4"/>
</dbReference>
<protein>
    <submittedName>
        <fullName evidence="2">NUDT9-like protein</fullName>
    </submittedName>
</protein>
<dbReference type="CDD" id="cd03670">
    <property type="entry name" value="NUDIX_ADPRase_Nudt9"/>
    <property type="match status" value="1"/>
</dbReference>